<protein>
    <submittedName>
        <fullName evidence="1">Uncharacterized protein</fullName>
    </submittedName>
</protein>
<evidence type="ECO:0000313" key="2">
    <source>
        <dbReference type="Proteomes" id="UP000233469"/>
    </source>
</evidence>
<organism evidence="1 2">
    <name type="scientific">Rhizophagus irregularis</name>
    <dbReference type="NCBI Taxonomy" id="588596"/>
    <lineage>
        <taxon>Eukaryota</taxon>
        <taxon>Fungi</taxon>
        <taxon>Fungi incertae sedis</taxon>
        <taxon>Mucoromycota</taxon>
        <taxon>Glomeromycotina</taxon>
        <taxon>Glomeromycetes</taxon>
        <taxon>Glomerales</taxon>
        <taxon>Glomeraceae</taxon>
        <taxon>Rhizophagus</taxon>
    </lineage>
</organism>
<sequence length="59" mass="6679">MCKRKTTLSPIPTTFLINLHLLPYVIICPSESDWYKFRSYITSGPVLSASAAPYRAYPV</sequence>
<reference evidence="1 2" key="1">
    <citation type="submission" date="2016-04" db="EMBL/GenBank/DDBJ databases">
        <title>Genome analyses suggest a sexual origin of heterokaryosis in a supposedly ancient asexual fungus.</title>
        <authorList>
            <person name="Ropars J."/>
            <person name="Sedzielewska K."/>
            <person name="Noel J."/>
            <person name="Charron P."/>
            <person name="Farinelli L."/>
            <person name="Marton T."/>
            <person name="Kruger M."/>
            <person name="Pelin A."/>
            <person name="Brachmann A."/>
            <person name="Corradi N."/>
        </authorList>
    </citation>
    <scope>NUCLEOTIDE SEQUENCE [LARGE SCALE GENOMIC DNA]</scope>
    <source>
        <strain evidence="1 2">C2</strain>
    </source>
</reference>
<reference evidence="1 2" key="2">
    <citation type="submission" date="2017-10" db="EMBL/GenBank/DDBJ databases">
        <title>Extensive intraspecific genome diversity in a model arbuscular mycorrhizal fungus.</title>
        <authorList>
            <person name="Chen E.C.H."/>
            <person name="Morin E."/>
            <person name="Baudet D."/>
            <person name="Noel J."/>
            <person name="Ndikumana S."/>
            <person name="Charron P."/>
            <person name="St-Onge C."/>
            <person name="Giorgi J."/>
            <person name="Grigoriev I.V."/>
            <person name="Roux C."/>
            <person name="Martin F.M."/>
            <person name="Corradi N."/>
        </authorList>
    </citation>
    <scope>NUCLEOTIDE SEQUENCE [LARGE SCALE GENOMIC DNA]</scope>
    <source>
        <strain evidence="1 2">C2</strain>
    </source>
</reference>
<name>A0A2N1NJB3_9GLOM</name>
<gene>
    <name evidence="1" type="ORF">RhiirC2_313576</name>
</gene>
<dbReference type="Proteomes" id="UP000233469">
    <property type="component" value="Unassembled WGS sequence"/>
</dbReference>
<proteinExistence type="predicted"/>
<dbReference type="AlphaFoldDB" id="A0A2N1NJB3"/>
<evidence type="ECO:0000313" key="1">
    <source>
        <dbReference type="EMBL" id="PKK74025.1"/>
    </source>
</evidence>
<comment type="caution">
    <text evidence="1">The sequence shown here is derived from an EMBL/GenBank/DDBJ whole genome shotgun (WGS) entry which is preliminary data.</text>
</comment>
<accession>A0A2N1NJB3</accession>
<dbReference type="EMBL" id="LLXL01000331">
    <property type="protein sequence ID" value="PKK74025.1"/>
    <property type="molecule type" value="Genomic_DNA"/>
</dbReference>